<dbReference type="Proteomes" id="UP000323653">
    <property type="component" value="Chromosome"/>
</dbReference>
<evidence type="ECO:0000313" key="5">
    <source>
        <dbReference type="EMBL" id="QEK51102.1"/>
    </source>
</evidence>
<keyword evidence="3" id="KW-0067">ATP-binding</keyword>
<keyword evidence="2" id="KW-0547">Nucleotide-binding</keyword>
<dbReference type="Gene3D" id="3.30.565.10">
    <property type="entry name" value="Histidine kinase-like ATPase, C-terminal domain"/>
    <property type="match status" value="1"/>
</dbReference>
<organism evidence="5 6">
    <name type="scientific">Pedobacter aquae</name>
    <dbReference type="NCBI Taxonomy" id="2605747"/>
    <lineage>
        <taxon>Bacteria</taxon>
        <taxon>Pseudomonadati</taxon>
        <taxon>Bacteroidota</taxon>
        <taxon>Sphingobacteriia</taxon>
        <taxon>Sphingobacteriales</taxon>
        <taxon>Sphingobacteriaceae</taxon>
        <taxon>Pedobacter</taxon>
    </lineage>
</organism>
<evidence type="ECO:0000256" key="2">
    <source>
        <dbReference type="ARBA" id="ARBA00022741"/>
    </source>
</evidence>
<evidence type="ECO:0000256" key="4">
    <source>
        <dbReference type="ARBA" id="ARBA00023186"/>
    </source>
</evidence>
<reference evidence="5 6" key="1">
    <citation type="submission" date="2019-08" db="EMBL/GenBank/DDBJ databases">
        <title>Pedobacter sp. nov., isolated from Han river, South Korea.</title>
        <authorList>
            <person name="Lee D.-H."/>
            <person name="Kim Y.-S."/>
            <person name="Hwang E.-M."/>
            <person name="Le Tran T.C."/>
            <person name="Cha C.-J."/>
        </authorList>
    </citation>
    <scope>NUCLEOTIDE SEQUENCE [LARGE SCALE GENOMIC DNA]</scope>
    <source>
        <strain evidence="5 6">CJ43</strain>
    </source>
</reference>
<dbReference type="PANTHER" id="PTHR11528">
    <property type="entry name" value="HEAT SHOCK PROTEIN 90 FAMILY MEMBER"/>
    <property type="match status" value="1"/>
</dbReference>
<keyword evidence="4" id="KW-0143">Chaperone</keyword>
<keyword evidence="6" id="KW-1185">Reference proteome</keyword>
<dbReference type="RefSeq" id="WP_149074157.1">
    <property type="nucleotide sequence ID" value="NZ_CP043329.1"/>
</dbReference>
<dbReference type="InterPro" id="IPR036890">
    <property type="entry name" value="HATPase_C_sf"/>
</dbReference>
<dbReference type="InterPro" id="IPR001404">
    <property type="entry name" value="Hsp90_fam"/>
</dbReference>
<accession>A0A5C0VGS7</accession>
<dbReference type="GO" id="GO:0016887">
    <property type="term" value="F:ATP hydrolysis activity"/>
    <property type="evidence" value="ECO:0007669"/>
    <property type="project" value="InterPro"/>
</dbReference>
<dbReference type="EMBL" id="CP043329">
    <property type="protein sequence ID" value="QEK51102.1"/>
    <property type="molecule type" value="Genomic_DNA"/>
</dbReference>
<dbReference type="KEGG" id="pej:FYC62_04990"/>
<dbReference type="GO" id="GO:0140662">
    <property type="term" value="F:ATP-dependent protein folding chaperone"/>
    <property type="evidence" value="ECO:0007669"/>
    <property type="project" value="InterPro"/>
</dbReference>
<evidence type="ECO:0000256" key="1">
    <source>
        <dbReference type="ARBA" id="ARBA00008239"/>
    </source>
</evidence>
<dbReference type="SUPFAM" id="SSF55874">
    <property type="entry name" value="ATPase domain of HSP90 chaperone/DNA topoisomerase II/histidine kinase"/>
    <property type="match status" value="1"/>
</dbReference>
<sequence length="774" mass="87604">MSNTSKLSFQIEVRRVLEILSNDIYDSPYALLRENIQNGYDAILMRMQLDGAGSFEPKIIVNIDSKYITIEDNGIGMNKDVVSNNFWKAGSSGKNNEIAQKAGVVGTFGIGAMANFGVCKSIKVITHYAVGDETIETFANRESLSITEECIDIKTFQEKREAGTQIIAELDDALNLTVQGAISYLNPYIKHLNIPVIINGSVVSQNKYTDIFEVRPENLYKNETYNVITPNNSSFTLQLNYTNQNIVKVYCSNIIRNAQPIIGDIALSQGAGGIYGLRNYFGLAPIPVSGFFNLGGVVNLSILHPTAGREALSRESIELVSQIINTIETKIAESISNLEISDLNSGFLNYVSSNNKFELAKNLKIVVQPNDERWNLNKIAPTVGGKKVYYYSGRDSSTILQFGNENSYLMLLSQDNPRRRIQLEYIKRLGVEEVPDKARILKVFETKDLSFSEVTLILRITNILNEDYLIADSKVYIADISHQVPSLVEYKDNIVIVYLSRQSSAVQQVLQIYSTDWSLFGSFVKDFVRNHLYQKFSAYVPSSTRQGADALHKILMRNRELYKYEYSDLGALESLLSEYVSGDIDFPEVLKKSTTIIRTHSQFVRQNQVGTVEQEIPSIIENNAAEKITFDEYGAVPPIIRRETKTDKKILKTDKPYPHLNNFSLFLSLSDKIFKSQLEFFLEPHTTKVIWSMHKVVYIFTHASNNLSLYYDIELKEKLSDESTGGKAVPTTTIITENRIFIPIITELNNYFDIHEGTKEFYVRYDIITDFNNS</sequence>
<dbReference type="Pfam" id="PF13589">
    <property type="entry name" value="HATPase_c_3"/>
    <property type="match status" value="1"/>
</dbReference>
<evidence type="ECO:0000313" key="6">
    <source>
        <dbReference type="Proteomes" id="UP000323653"/>
    </source>
</evidence>
<proteinExistence type="inferred from homology"/>
<dbReference type="GO" id="GO:0005524">
    <property type="term" value="F:ATP binding"/>
    <property type="evidence" value="ECO:0007669"/>
    <property type="project" value="UniProtKB-KW"/>
</dbReference>
<evidence type="ECO:0000256" key="3">
    <source>
        <dbReference type="ARBA" id="ARBA00022840"/>
    </source>
</evidence>
<protein>
    <recommendedName>
        <fullName evidence="7">Histidine kinase/DNA gyrase B/HSP90-like ATPase</fullName>
    </recommendedName>
</protein>
<evidence type="ECO:0008006" key="7">
    <source>
        <dbReference type="Google" id="ProtNLM"/>
    </source>
</evidence>
<dbReference type="AlphaFoldDB" id="A0A5C0VGS7"/>
<comment type="similarity">
    <text evidence="1">Belongs to the heat shock protein 90 family.</text>
</comment>
<name>A0A5C0VGS7_9SPHI</name>
<dbReference type="GO" id="GO:0051082">
    <property type="term" value="F:unfolded protein binding"/>
    <property type="evidence" value="ECO:0007669"/>
    <property type="project" value="InterPro"/>
</dbReference>
<gene>
    <name evidence="5" type="ORF">FYC62_04990</name>
</gene>